<evidence type="ECO:0000313" key="13">
    <source>
        <dbReference type="EMBL" id="KJZ82008.1"/>
    </source>
</evidence>
<dbReference type="AlphaFoldDB" id="A0A0F4VKG5"/>
<dbReference type="FunFam" id="3.40.50.1220:FF:000001">
    <property type="entry name" value="Electron transfer flavoprotein, alpha subunit"/>
    <property type="match status" value="1"/>
</dbReference>
<feature type="binding site" evidence="11">
    <location>
        <position position="288"/>
    </location>
    <ligand>
        <name>FAD</name>
        <dbReference type="ChEBI" id="CHEBI:57692"/>
    </ligand>
</feature>
<proteinExistence type="inferred from homology"/>
<comment type="cofactor">
    <cofactor evidence="11">
        <name>FAD</name>
        <dbReference type="ChEBI" id="CHEBI:57692"/>
    </cofactor>
    <text evidence="11">Binds 1 FAD per dimer.</text>
</comment>
<dbReference type="InterPro" id="IPR033947">
    <property type="entry name" value="ETF_alpha_N"/>
</dbReference>
<dbReference type="InterPro" id="IPR001308">
    <property type="entry name" value="ETF_a/FixB"/>
</dbReference>
<dbReference type="EMBL" id="JMTK01000002">
    <property type="protein sequence ID" value="KJZ82008.1"/>
    <property type="molecule type" value="Genomic_DNA"/>
</dbReference>
<keyword evidence="6" id="KW-0249">Electron transport</keyword>
<dbReference type="InterPro" id="IPR014730">
    <property type="entry name" value="ETF_a/b_N"/>
</dbReference>
<keyword evidence="6" id="KW-0813">Transport</keyword>
<dbReference type="Pfam" id="PF00766">
    <property type="entry name" value="ETF_alpha"/>
    <property type="match status" value="1"/>
</dbReference>
<evidence type="ECO:0000256" key="8">
    <source>
        <dbReference type="ARBA" id="ARBA00025649"/>
    </source>
</evidence>
<feature type="binding site" evidence="11">
    <location>
        <begin position="250"/>
        <end position="254"/>
    </location>
    <ligand>
        <name>FAD</name>
        <dbReference type="ChEBI" id="CHEBI:57692"/>
    </ligand>
</feature>
<dbReference type="CDD" id="cd01715">
    <property type="entry name" value="ETF_alpha"/>
    <property type="match status" value="1"/>
</dbReference>
<dbReference type="PIRSF" id="PIRSF000089">
    <property type="entry name" value="Electra_flavoP_a"/>
    <property type="match status" value="1"/>
</dbReference>
<feature type="binding site" evidence="11">
    <location>
        <begin position="267"/>
        <end position="274"/>
    </location>
    <ligand>
        <name>FAD</name>
        <dbReference type="ChEBI" id="CHEBI:57692"/>
    </ligand>
</feature>
<dbReference type="SUPFAM" id="SSF52467">
    <property type="entry name" value="DHS-like NAD/FAD-binding domain"/>
    <property type="match status" value="1"/>
</dbReference>
<dbReference type="InterPro" id="IPR014731">
    <property type="entry name" value="ETF_asu_C"/>
</dbReference>
<evidence type="ECO:0000256" key="7">
    <source>
        <dbReference type="ARBA" id="ARBA00023231"/>
    </source>
</evidence>
<evidence type="ECO:0000256" key="2">
    <source>
        <dbReference type="ARBA" id="ARBA00005817"/>
    </source>
</evidence>
<dbReference type="PATRIC" id="fig|556287.9.peg.766"/>
<sequence length="318" mass="34083">MAYCNMPVLVLADYNQETLSPQTPRIITAAQKIGRDIHVLVIGDNIENVAQQAAKIHGVTKVIVAQSAVFCHQLTSPLSDFIVSIAKDYGTIMAATNAIGKDVLPRVAAILDVMQVSEVIEILSPKTFKRPMHAGNIIQTIETTDPYQVITIRTTAFSPAPLGKTTAYIQKVASEDLEKIIPTSRFIKKGTTIPGQIDLSSAKIVVSGGKALGSMENFHKLILPLAQKLGAAVGATRDAVDAGFAPNDWQVGQTGVTVSPELYIAAGISGAIQHISGMNESKVIVSINKDENAPILKISDYFIVGDIFEILPEIKKNL</sequence>
<comment type="caution">
    <text evidence="13">The sequence shown here is derived from an EMBL/GenBank/DDBJ whole genome shotgun (WGS) entry which is preliminary data.</text>
</comment>
<dbReference type="PANTHER" id="PTHR43153:SF1">
    <property type="entry name" value="ELECTRON TRANSFER FLAVOPROTEIN SUBUNIT ALPHA, MITOCHONDRIAL"/>
    <property type="match status" value="1"/>
</dbReference>
<evidence type="ECO:0000259" key="12">
    <source>
        <dbReference type="SMART" id="SM00893"/>
    </source>
</evidence>
<dbReference type="SUPFAM" id="SSF52402">
    <property type="entry name" value="Adenine nucleotide alpha hydrolases-like"/>
    <property type="match status" value="1"/>
</dbReference>
<evidence type="ECO:0000256" key="3">
    <source>
        <dbReference type="ARBA" id="ARBA00011874"/>
    </source>
</evidence>
<dbReference type="SMART" id="SM00893">
    <property type="entry name" value="ETF"/>
    <property type="match status" value="1"/>
</dbReference>
<keyword evidence="5 11" id="KW-0274">FAD</keyword>
<reference evidence="13 14" key="1">
    <citation type="journal article" date="2015" name="Phytopathology">
        <title>Genomes of Candidatus Liberibacter solanacearum haplotype A from New Zealand and the USA suggest significant genome plasticity in the species.</title>
        <authorList>
            <person name="Thompson S.M."/>
            <person name="Johnson C.P."/>
            <person name="Lu A.Y."/>
            <person name="Frampton R.A."/>
            <person name="Sullivan K.L."/>
            <person name="Fiers M.W."/>
            <person name="Crowhurst R.N."/>
            <person name="Pitman A.R."/>
            <person name="Scott I."/>
            <person name="Gudmestad N.C."/>
            <person name="Smith G.R."/>
        </authorList>
    </citation>
    <scope>NUCLEOTIDE SEQUENCE [LARGE SCALE GENOMIC DNA]</scope>
    <source>
        <strain evidence="13 14">LsoNZ1</strain>
    </source>
</reference>
<evidence type="ECO:0000256" key="6">
    <source>
        <dbReference type="ARBA" id="ARBA00022982"/>
    </source>
</evidence>
<evidence type="ECO:0000256" key="9">
    <source>
        <dbReference type="ARBA" id="ARBA00068674"/>
    </source>
</evidence>
<evidence type="ECO:0000313" key="14">
    <source>
        <dbReference type="Proteomes" id="UP000033731"/>
    </source>
</evidence>
<feature type="binding site" evidence="11">
    <location>
        <begin position="236"/>
        <end position="237"/>
    </location>
    <ligand>
        <name>FAD</name>
        <dbReference type="ChEBI" id="CHEBI:57692"/>
    </ligand>
</feature>
<dbReference type="Gene3D" id="3.40.50.1220">
    <property type="entry name" value="TPP-binding domain"/>
    <property type="match status" value="1"/>
</dbReference>
<dbReference type="Proteomes" id="UP000033731">
    <property type="component" value="Unassembled WGS sequence"/>
</dbReference>
<dbReference type="Gene3D" id="3.40.50.620">
    <property type="entry name" value="HUPs"/>
    <property type="match status" value="1"/>
</dbReference>
<evidence type="ECO:0000256" key="10">
    <source>
        <dbReference type="ARBA" id="ARBA00079299"/>
    </source>
</evidence>
<dbReference type="PANTHER" id="PTHR43153">
    <property type="entry name" value="ELECTRON TRANSFER FLAVOPROTEIN ALPHA"/>
    <property type="match status" value="1"/>
</dbReference>
<dbReference type="GO" id="GO:0033539">
    <property type="term" value="P:fatty acid beta-oxidation using acyl-CoA dehydrogenase"/>
    <property type="evidence" value="ECO:0007669"/>
    <property type="project" value="TreeGrafter"/>
</dbReference>
<evidence type="ECO:0000256" key="11">
    <source>
        <dbReference type="PIRSR" id="PIRSR000089-1"/>
    </source>
</evidence>
<accession>A0A0F4VKG5</accession>
<evidence type="ECO:0000256" key="5">
    <source>
        <dbReference type="ARBA" id="ARBA00022827"/>
    </source>
</evidence>
<comment type="subunit">
    <text evidence="3">FixA and FixB form a heterodimer.</text>
</comment>
<dbReference type="InterPro" id="IPR014729">
    <property type="entry name" value="Rossmann-like_a/b/a_fold"/>
</dbReference>
<feature type="domain" description="Electron transfer flavoprotein alpha/beta-subunit N-terminal" evidence="12">
    <location>
        <begin position="8"/>
        <end position="189"/>
    </location>
</feature>
<comment type="function">
    <text evidence="8">The electron transfer flavoprotein serves as a specific electron acceptor for other dehydrogenases. It transfers the electrons to the main respiratory chain via ETF-ubiquinone oxidoreductase (ETF dehydrogenase).</text>
</comment>
<evidence type="ECO:0000256" key="4">
    <source>
        <dbReference type="ARBA" id="ARBA00022630"/>
    </source>
</evidence>
<keyword evidence="4" id="KW-0285">Flavoprotein</keyword>
<feature type="binding site" evidence="11">
    <location>
        <begin position="306"/>
        <end position="307"/>
    </location>
    <ligand>
        <name>FAD</name>
        <dbReference type="ChEBI" id="CHEBI:57692"/>
    </ligand>
</feature>
<comment type="function">
    <text evidence="1">May play a role in a redox process involved in nitrogen fixation.</text>
</comment>
<keyword evidence="14" id="KW-1185">Reference proteome</keyword>
<evidence type="ECO:0000256" key="1">
    <source>
        <dbReference type="ARBA" id="ARBA00003554"/>
    </source>
</evidence>
<name>A0A0F4VKG5_9HYPH</name>
<dbReference type="GO" id="GO:0009055">
    <property type="term" value="F:electron transfer activity"/>
    <property type="evidence" value="ECO:0007669"/>
    <property type="project" value="InterPro"/>
</dbReference>
<dbReference type="GO" id="GO:0050660">
    <property type="term" value="F:flavin adenine dinucleotide binding"/>
    <property type="evidence" value="ECO:0007669"/>
    <property type="project" value="InterPro"/>
</dbReference>
<comment type="similarity">
    <text evidence="2">Belongs to the ETF alpha-subunit/FixB family.</text>
</comment>
<dbReference type="Pfam" id="PF01012">
    <property type="entry name" value="ETF"/>
    <property type="match status" value="1"/>
</dbReference>
<organism evidence="13 14">
    <name type="scientific">Candidatus Liberibacter solanacearum</name>
    <dbReference type="NCBI Taxonomy" id="556287"/>
    <lineage>
        <taxon>Bacteria</taxon>
        <taxon>Pseudomonadati</taxon>
        <taxon>Pseudomonadota</taxon>
        <taxon>Alphaproteobacteria</taxon>
        <taxon>Hyphomicrobiales</taxon>
        <taxon>Rhizobiaceae</taxon>
        <taxon>Liberibacter</taxon>
    </lineage>
</organism>
<dbReference type="InterPro" id="IPR029035">
    <property type="entry name" value="DHS-like_NAD/FAD-binding_dom"/>
</dbReference>
<protein>
    <recommendedName>
        <fullName evidence="9">Electron transfer flavoprotein subunit alpha</fullName>
    </recommendedName>
    <alternativeName>
        <fullName evidence="10">Electron transfer flavoprotein large subunit</fullName>
    </alternativeName>
</protein>
<keyword evidence="7" id="KW-0535">Nitrogen fixation</keyword>
<gene>
    <name evidence="13" type="ORF">DJ66_0741</name>
</gene>